<reference evidence="4" key="3">
    <citation type="submission" date="2020-03" db="EMBL/GenBank/DDBJ databases">
        <title>A mixture of massive structural variations and highly conserved coding sequences in Ustilaginoidea virens genome.</title>
        <authorList>
            <person name="Zhang K."/>
            <person name="Zhao Z."/>
            <person name="Zhang Z."/>
            <person name="Li Y."/>
            <person name="Hsiang T."/>
            <person name="Sun W."/>
        </authorList>
    </citation>
    <scope>NUCLEOTIDE SEQUENCE</scope>
    <source>
        <strain evidence="4">UV-8b</strain>
    </source>
</reference>
<proteinExistence type="inferred from homology"/>
<reference evidence="3" key="1">
    <citation type="journal article" date="2016" name="Genome Announc.">
        <title>Genome Sequence of Ustilaginoidea virens IPU010, a Rice Pathogenic Fungus Causing False Smut.</title>
        <authorList>
            <person name="Kumagai T."/>
            <person name="Ishii T."/>
            <person name="Terai G."/>
            <person name="Umemura M."/>
            <person name="Machida M."/>
            <person name="Asai K."/>
        </authorList>
    </citation>
    <scope>NUCLEOTIDE SEQUENCE [LARGE SCALE GENOMIC DNA]</scope>
    <source>
        <strain evidence="3">IPU010</strain>
    </source>
</reference>
<dbReference type="Gene3D" id="3.40.50.1820">
    <property type="entry name" value="alpha/beta hydrolase"/>
    <property type="match status" value="1"/>
</dbReference>
<dbReference type="PANTHER" id="PTHR10655:SF67">
    <property type="entry name" value="PHOSPHOLIPASE_CARBOXYLESTERASE SUPERFAMILY (AFU_ORTHOLOGUE AFUA_5G09340)"/>
    <property type="match status" value="1"/>
</dbReference>
<protein>
    <recommendedName>
        <fullName evidence="2">Phospholipase/carboxylesterase/thioesterase domain-containing protein</fullName>
    </recommendedName>
</protein>
<name>A0A063C388_USTVR</name>
<evidence type="ECO:0000313" key="4">
    <source>
        <dbReference type="EMBL" id="QUC18880.1"/>
    </source>
</evidence>
<dbReference type="Pfam" id="PF02230">
    <property type="entry name" value="Abhydrolase_2"/>
    <property type="match status" value="1"/>
</dbReference>
<dbReference type="HOGENOM" id="CLU_062889_1_0_1"/>
<dbReference type="Proteomes" id="UP000027002">
    <property type="component" value="Chromosome 2"/>
</dbReference>
<keyword evidence="5" id="KW-1185">Reference proteome</keyword>
<dbReference type="PANTHER" id="PTHR10655">
    <property type="entry name" value="LYSOPHOSPHOLIPASE-RELATED"/>
    <property type="match status" value="1"/>
</dbReference>
<evidence type="ECO:0000256" key="1">
    <source>
        <dbReference type="ARBA" id="ARBA00006499"/>
    </source>
</evidence>
<dbReference type="SUPFAM" id="SSF53474">
    <property type="entry name" value="alpha/beta-Hydrolases"/>
    <property type="match status" value="1"/>
</dbReference>
<evidence type="ECO:0000313" key="6">
    <source>
        <dbReference type="Proteomes" id="UP000054053"/>
    </source>
</evidence>
<dbReference type="STRING" id="1159556.A0A063C388"/>
<dbReference type="Proteomes" id="UP000054053">
    <property type="component" value="Unassembled WGS sequence"/>
</dbReference>
<dbReference type="EMBL" id="CP072754">
    <property type="protein sequence ID" value="QUC18880.1"/>
    <property type="molecule type" value="Genomic_DNA"/>
</dbReference>
<dbReference type="RefSeq" id="XP_042996553.1">
    <property type="nucleotide sequence ID" value="XM_043140619.1"/>
</dbReference>
<evidence type="ECO:0000259" key="2">
    <source>
        <dbReference type="Pfam" id="PF02230"/>
    </source>
</evidence>
<dbReference type="InterPro" id="IPR029058">
    <property type="entry name" value="AB_hydrolase_fold"/>
</dbReference>
<dbReference type="OrthoDB" id="437457at2759"/>
<dbReference type="InterPro" id="IPR050565">
    <property type="entry name" value="LYPA1-2/EST-like"/>
</dbReference>
<dbReference type="InterPro" id="IPR003140">
    <property type="entry name" value="PLipase/COase/thioEstase"/>
</dbReference>
<comment type="similarity">
    <text evidence="1">Belongs to the AB hydrolase superfamily. AB hydrolase 2 family.</text>
</comment>
<evidence type="ECO:0000313" key="3">
    <source>
        <dbReference type="EMBL" id="GAO18579.1"/>
    </source>
</evidence>
<accession>A0A063C388</accession>
<sequence>MPPKIPTQADLAISLPLAAHFPNPPESTTAFLILFHGLGDSETPFAAFARNLALPGVLAIAVRGTSPLASLVGGDDDPRRYYHWGDDLALDPQTGELDPDPGFETASRLVMEKLIRGVIVDKCGWETSDVMLFGFGQGGSLALGMAARLAADGANARFKGVVSVGGALPMSMVSSRSGRGKGATHALLCQVGEEGEESARREFQDVAVVRWARREVGMPTSREEAFPIIKFFADRLKDGWV</sequence>
<dbReference type="EMBL" id="BBTG02000008">
    <property type="protein sequence ID" value="GAO18579.1"/>
    <property type="molecule type" value="Genomic_DNA"/>
</dbReference>
<evidence type="ECO:0000313" key="5">
    <source>
        <dbReference type="Proteomes" id="UP000027002"/>
    </source>
</evidence>
<dbReference type="GO" id="GO:0008474">
    <property type="term" value="F:palmitoyl-(protein) hydrolase activity"/>
    <property type="evidence" value="ECO:0007669"/>
    <property type="project" value="TreeGrafter"/>
</dbReference>
<organism evidence="3 6">
    <name type="scientific">Ustilaginoidea virens</name>
    <name type="common">Rice false smut fungus</name>
    <name type="synonym">Villosiclava virens</name>
    <dbReference type="NCBI Taxonomy" id="1159556"/>
    <lineage>
        <taxon>Eukaryota</taxon>
        <taxon>Fungi</taxon>
        <taxon>Dikarya</taxon>
        <taxon>Ascomycota</taxon>
        <taxon>Pezizomycotina</taxon>
        <taxon>Sordariomycetes</taxon>
        <taxon>Hypocreomycetidae</taxon>
        <taxon>Hypocreales</taxon>
        <taxon>Clavicipitaceae</taxon>
        <taxon>Ustilaginoidea</taxon>
    </lineage>
</organism>
<dbReference type="AlphaFoldDB" id="A0A063C388"/>
<feature type="domain" description="Phospholipase/carboxylesterase/thioesterase" evidence="2">
    <location>
        <begin position="24"/>
        <end position="174"/>
    </location>
</feature>
<dbReference type="GO" id="GO:0052689">
    <property type="term" value="F:carboxylic ester hydrolase activity"/>
    <property type="evidence" value="ECO:0007669"/>
    <property type="project" value="TreeGrafter"/>
</dbReference>
<reference evidence="6" key="2">
    <citation type="journal article" date="2016" name="Genome Announc.">
        <title>Genome sequence of Ustilaginoidea virens IPU010, a rice pathogenic fungus causing false smut.</title>
        <authorList>
            <person name="Kumagai T."/>
            <person name="Ishii T."/>
            <person name="Terai G."/>
            <person name="Umemura M."/>
            <person name="Machida M."/>
            <person name="Asai K."/>
        </authorList>
    </citation>
    <scope>NUCLEOTIDE SEQUENCE [LARGE SCALE GENOMIC DNA]</scope>
    <source>
        <strain evidence="6">IPU010</strain>
    </source>
</reference>
<dbReference type="GeneID" id="66063899"/>
<dbReference type="GO" id="GO:0005737">
    <property type="term" value="C:cytoplasm"/>
    <property type="evidence" value="ECO:0007669"/>
    <property type="project" value="TreeGrafter"/>
</dbReference>
<dbReference type="KEGG" id="uvi:66063899"/>
<gene>
    <name evidence="4" type="ORF">UV8b_03121</name>
    <name evidence="3" type="ORF">UVI_02021670</name>
</gene>